<evidence type="ECO:0000313" key="1">
    <source>
        <dbReference type="EMBL" id="KAJ8683182.1"/>
    </source>
</evidence>
<dbReference type="EMBL" id="CM056741">
    <property type="protein sequence ID" value="KAJ8683182.1"/>
    <property type="molecule type" value="Genomic_DNA"/>
</dbReference>
<evidence type="ECO:0000313" key="2">
    <source>
        <dbReference type="Proteomes" id="UP001239111"/>
    </source>
</evidence>
<protein>
    <submittedName>
        <fullName evidence="1">Uncharacterized protein</fullName>
    </submittedName>
</protein>
<keyword evidence="2" id="KW-1185">Reference proteome</keyword>
<proteinExistence type="predicted"/>
<comment type="caution">
    <text evidence="1">The sequence shown here is derived from an EMBL/GenBank/DDBJ whole genome shotgun (WGS) entry which is preliminary data.</text>
</comment>
<sequence>MDGKNGKTERRQNYLRERLVWQAVTHYAGARDAFLLSAYFHMKFQSQLWNMYSLASERYDEVEFVRTMHDGVGRRSEAGIKRENRVIIDNDSMMHHPESRQNDFKVELRCSIRKPFDKGVPVDPIVAFKVNRYV</sequence>
<accession>A0ACC2PII1</accession>
<dbReference type="Proteomes" id="UP001239111">
    <property type="component" value="Chromosome 1"/>
</dbReference>
<reference evidence="1" key="1">
    <citation type="submission" date="2023-04" db="EMBL/GenBank/DDBJ databases">
        <title>A chromosome-level genome assembly of the parasitoid wasp Eretmocerus hayati.</title>
        <authorList>
            <person name="Zhong Y."/>
            <person name="Liu S."/>
            <person name="Liu Y."/>
        </authorList>
    </citation>
    <scope>NUCLEOTIDE SEQUENCE</scope>
    <source>
        <strain evidence="1">ZJU_SS_LIU_2023</strain>
    </source>
</reference>
<organism evidence="1 2">
    <name type="scientific">Eretmocerus hayati</name>
    <dbReference type="NCBI Taxonomy" id="131215"/>
    <lineage>
        <taxon>Eukaryota</taxon>
        <taxon>Metazoa</taxon>
        <taxon>Ecdysozoa</taxon>
        <taxon>Arthropoda</taxon>
        <taxon>Hexapoda</taxon>
        <taxon>Insecta</taxon>
        <taxon>Pterygota</taxon>
        <taxon>Neoptera</taxon>
        <taxon>Endopterygota</taxon>
        <taxon>Hymenoptera</taxon>
        <taxon>Apocrita</taxon>
        <taxon>Proctotrupomorpha</taxon>
        <taxon>Chalcidoidea</taxon>
        <taxon>Aphelinidae</taxon>
        <taxon>Aphelininae</taxon>
        <taxon>Eretmocerus</taxon>
    </lineage>
</organism>
<name>A0ACC2PII1_9HYME</name>
<gene>
    <name evidence="1" type="ORF">QAD02_018974</name>
</gene>